<feature type="transmembrane region" description="Helical" evidence="2">
    <location>
        <begin position="259"/>
        <end position="285"/>
    </location>
</feature>
<dbReference type="EMBL" id="BAABCN010000002">
    <property type="protein sequence ID" value="GAA3870058.1"/>
    <property type="molecule type" value="Genomic_DNA"/>
</dbReference>
<evidence type="ECO:0008006" key="5">
    <source>
        <dbReference type="Google" id="ProtNLM"/>
    </source>
</evidence>
<name>A0ABP7K9P9_9MICO</name>
<accession>A0ABP7K9P9</accession>
<evidence type="ECO:0000256" key="2">
    <source>
        <dbReference type="SAM" id="Phobius"/>
    </source>
</evidence>
<proteinExistence type="predicted"/>
<gene>
    <name evidence="3" type="ORF">GCM10022381_11620</name>
</gene>
<keyword evidence="2" id="KW-0472">Membrane</keyword>
<comment type="caution">
    <text evidence="3">The sequence shown here is derived from an EMBL/GenBank/DDBJ whole genome shotgun (WGS) entry which is preliminary data.</text>
</comment>
<feature type="transmembrane region" description="Helical" evidence="2">
    <location>
        <begin position="431"/>
        <end position="449"/>
    </location>
</feature>
<feature type="region of interest" description="Disordered" evidence="1">
    <location>
        <begin position="455"/>
        <end position="492"/>
    </location>
</feature>
<sequence length="500" mass="52100">MSHSQTIGDNMPEQSQDEILRRLTELEAENRELKFRTAVLDASESTVAPATRAPQRRPWGWTVLATVLIVLGAILAPVAIVATWAQVTLTDTDRFVATYAPLADDAAVQKYVTDEVVTIINDQVDIPALTSNVIDGITSLGTPPAATKALEALKGPAAAGLQSLIQNRVAQFVGSETFATVWEQALRITHSQFVATMQGNPKSAIAIGSDGSIGIQLGPIIEAVKSALVEQGISIAEQIPTINRTITVAQSDAIPTVQLAYGLAVAAGAWLSWVALGLLAAGVLVARRKSRALIWAAVALAIMSALTVAAFAIGNGVFITSVSPTLLPSDVAGVLYATVIGAMQQTAVAVLTLALVVAIVGWLAGPFDTPRKLRGFVSAGAASLRAVAERRGLTTGRFGEVLYAQRVLIHAAIAVIAAAVIVFVRPISTSLIFWTLLISVIVLALIELLQRPPADESASLSPATPDSVTADASATSTDAYGASGATEADATQTEVILPEK</sequence>
<feature type="transmembrane region" description="Helical" evidence="2">
    <location>
        <begin position="292"/>
        <end position="314"/>
    </location>
</feature>
<feature type="compositionally biased region" description="Low complexity" evidence="1">
    <location>
        <begin position="463"/>
        <end position="486"/>
    </location>
</feature>
<dbReference type="Proteomes" id="UP001501803">
    <property type="component" value="Unassembled WGS sequence"/>
</dbReference>
<protein>
    <recommendedName>
        <fullName evidence="5">Integral membrane protein</fullName>
    </recommendedName>
</protein>
<reference evidence="4" key="1">
    <citation type="journal article" date="2019" name="Int. J. Syst. Evol. Microbiol.">
        <title>The Global Catalogue of Microorganisms (GCM) 10K type strain sequencing project: providing services to taxonomists for standard genome sequencing and annotation.</title>
        <authorList>
            <consortium name="The Broad Institute Genomics Platform"/>
            <consortium name="The Broad Institute Genome Sequencing Center for Infectious Disease"/>
            <person name="Wu L."/>
            <person name="Ma J."/>
        </authorList>
    </citation>
    <scope>NUCLEOTIDE SEQUENCE [LARGE SCALE GENOMIC DNA]</scope>
    <source>
        <strain evidence="4">JCM 17021</strain>
    </source>
</reference>
<evidence type="ECO:0000313" key="4">
    <source>
        <dbReference type="Proteomes" id="UP001501803"/>
    </source>
</evidence>
<feature type="transmembrane region" description="Helical" evidence="2">
    <location>
        <begin position="407"/>
        <end position="425"/>
    </location>
</feature>
<dbReference type="RefSeq" id="WP_345063324.1">
    <property type="nucleotide sequence ID" value="NZ_BAABCN010000002.1"/>
</dbReference>
<evidence type="ECO:0000313" key="3">
    <source>
        <dbReference type="EMBL" id="GAA3870058.1"/>
    </source>
</evidence>
<keyword evidence="4" id="KW-1185">Reference proteome</keyword>
<feature type="transmembrane region" description="Helical" evidence="2">
    <location>
        <begin position="61"/>
        <end position="85"/>
    </location>
</feature>
<feature type="transmembrane region" description="Helical" evidence="2">
    <location>
        <begin position="334"/>
        <end position="364"/>
    </location>
</feature>
<evidence type="ECO:0000256" key="1">
    <source>
        <dbReference type="SAM" id="MobiDB-lite"/>
    </source>
</evidence>
<keyword evidence="2" id="KW-0812">Transmembrane</keyword>
<keyword evidence="2" id="KW-1133">Transmembrane helix</keyword>
<organism evidence="3 4">
    <name type="scientific">Leifsonia kafniensis</name>
    <dbReference type="NCBI Taxonomy" id="475957"/>
    <lineage>
        <taxon>Bacteria</taxon>
        <taxon>Bacillati</taxon>
        <taxon>Actinomycetota</taxon>
        <taxon>Actinomycetes</taxon>
        <taxon>Micrococcales</taxon>
        <taxon>Microbacteriaceae</taxon>
        <taxon>Leifsonia</taxon>
    </lineage>
</organism>